<feature type="compositionally biased region" description="Basic and acidic residues" evidence="4">
    <location>
        <begin position="1"/>
        <end position="14"/>
    </location>
</feature>
<dbReference type="Proteomes" id="UP000198145">
    <property type="component" value="Unassembled WGS sequence"/>
</dbReference>
<dbReference type="EMBL" id="NJBA01000017">
    <property type="protein sequence ID" value="OWP47457.1"/>
    <property type="molecule type" value="Genomic_DNA"/>
</dbReference>
<evidence type="ECO:0000256" key="2">
    <source>
        <dbReference type="ARBA" id="ARBA00023125"/>
    </source>
</evidence>
<feature type="domain" description="HTH lacI-type" evidence="5">
    <location>
        <begin position="20"/>
        <end position="74"/>
    </location>
</feature>
<evidence type="ECO:0000313" key="6">
    <source>
        <dbReference type="EMBL" id="OWP47457.1"/>
    </source>
</evidence>
<gene>
    <name evidence="6" type="ORF">CEG18_28585</name>
</gene>
<dbReference type="eggNOG" id="COG1609">
    <property type="taxonomic scope" value="Bacteria"/>
</dbReference>
<comment type="caution">
    <text evidence="6">The sequence shown here is derived from an EMBL/GenBank/DDBJ whole genome shotgun (WGS) entry which is preliminary data.</text>
</comment>
<dbReference type="InterPro" id="IPR028082">
    <property type="entry name" value="Peripla_BP_I"/>
</dbReference>
<dbReference type="PANTHER" id="PTHR30146:SF2">
    <property type="entry name" value="HTH-TYPE TRANSCRIPTIONAL REGULATOR GNTR"/>
    <property type="match status" value="1"/>
</dbReference>
<name>A0A246F5M3_PSENT</name>
<evidence type="ECO:0000259" key="5">
    <source>
        <dbReference type="PROSITE" id="PS50932"/>
    </source>
</evidence>
<organism evidence="6 7">
    <name type="scientific">Pseudomonas nitroreducens</name>
    <dbReference type="NCBI Taxonomy" id="46680"/>
    <lineage>
        <taxon>Bacteria</taxon>
        <taxon>Pseudomonadati</taxon>
        <taxon>Pseudomonadota</taxon>
        <taxon>Gammaproteobacteria</taxon>
        <taxon>Pseudomonadales</taxon>
        <taxon>Pseudomonadaceae</taxon>
        <taxon>Pseudomonas</taxon>
    </lineage>
</organism>
<sequence>MTAQKNDKKNDRNSRTTGKPTLNDVARRAGVSPITASRALRGVSTVAEELSEKVRQAASELGYVANPAARALASKQSHNIVVLVPSLANQLFIETLEAIHAVMHPRGLEVLIGNYHYSRDEEENLLRNYLAYQPRGLLLTGFDRTESARRMIEASGVPSVYMMDLDPGAGLHCVGFSQIRAGEAAARHLLKSGRKRLAYIGAQLDQRTLLRGEGYRRALQQAGCYDPALEILTPRPSSVGLGGELFRQLLASQPQVEGIFFGNDDLAHGALLEAMRHGIRIPEQVAVLGFNDLPSSEFMVPRLSSIRTPRKAIGTHAAERLLDLINDKPVSEPVMDLGFELMVRESS</sequence>
<reference evidence="6 7" key="1">
    <citation type="submission" date="2017-06" db="EMBL/GenBank/DDBJ databases">
        <title>Draft genome of Pseudomonas nitroreducens DF05.</title>
        <authorList>
            <person name="Iyer R."/>
        </authorList>
    </citation>
    <scope>NUCLEOTIDE SEQUENCE [LARGE SCALE GENOMIC DNA]</scope>
    <source>
        <strain evidence="6 7">DF05</strain>
    </source>
</reference>
<dbReference type="PROSITE" id="PS00356">
    <property type="entry name" value="HTH_LACI_1"/>
    <property type="match status" value="1"/>
</dbReference>
<dbReference type="Pfam" id="PF13377">
    <property type="entry name" value="Peripla_BP_3"/>
    <property type="match status" value="1"/>
</dbReference>
<dbReference type="SUPFAM" id="SSF47413">
    <property type="entry name" value="lambda repressor-like DNA-binding domains"/>
    <property type="match status" value="1"/>
</dbReference>
<dbReference type="SUPFAM" id="SSF53822">
    <property type="entry name" value="Periplasmic binding protein-like I"/>
    <property type="match status" value="1"/>
</dbReference>
<dbReference type="SMART" id="SM00354">
    <property type="entry name" value="HTH_LACI"/>
    <property type="match status" value="1"/>
</dbReference>
<accession>A0A246F5M3</accession>
<proteinExistence type="predicted"/>
<evidence type="ECO:0000256" key="3">
    <source>
        <dbReference type="ARBA" id="ARBA00023163"/>
    </source>
</evidence>
<dbReference type="AlphaFoldDB" id="A0A246F5M3"/>
<feature type="region of interest" description="Disordered" evidence="4">
    <location>
        <begin position="1"/>
        <end position="28"/>
    </location>
</feature>
<dbReference type="PROSITE" id="PS50932">
    <property type="entry name" value="HTH_LACI_2"/>
    <property type="match status" value="1"/>
</dbReference>
<dbReference type="RefSeq" id="WP_088421755.1">
    <property type="nucleotide sequence ID" value="NZ_NJBA01000017.1"/>
</dbReference>
<dbReference type="InterPro" id="IPR000843">
    <property type="entry name" value="HTH_LacI"/>
</dbReference>
<evidence type="ECO:0000256" key="1">
    <source>
        <dbReference type="ARBA" id="ARBA00023015"/>
    </source>
</evidence>
<evidence type="ECO:0000256" key="4">
    <source>
        <dbReference type="SAM" id="MobiDB-lite"/>
    </source>
</evidence>
<protein>
    <submittedName>
        <fullName evidence="6">LacI family transcriptional regulator</fullName>
    </submittedName>
</protein>
<dbReference type="Gene3D" id="1.10.260.40">
    <property type="entry name" value="lambda repressor-like DNA-binding domains"/>
    <property type="match status" value="1"/>
</dbReference>
<dbReference type="GO" id="GO:0000976">
    <property type="term" value="F:transcription cis-regulatory region binding"/>
    <property type="evidence" value="ECO:0007669"/>
    <property type="project" value="TreeGrafter"/>
</dbReference>
<dbReference type="InterPro" id="IPR010982">
    <property type="entry name" value="Lambda_DNA-bd_dom_sf"/>
</dbReference>
<evidence type="ECO:0000313" key="7">
    <source>
        <dbReference type="Proteomes" id="UP000198145"/>
    </source>
</evidence>
<dbReference type="Gene3D" id="3.40.50.2300">
    <property type="match status" value="2"/>
</dbReference>
<dbReference type="PANTHER" id="PTHR30146">
    <property type="entry name" value="LACI-RELATED TRANSCRIPTIONAL REPRESSOR"/>
    <property type="match status" value="1"/>
</dbReference>
<dbReference type="CDD" id="cd01575">
    <property type="entry name" value="PBP1_GntR"/>
    <property type="match status" value="1"/>
</dbReference>
<keyword evidence="1" id="KW-0805">Transcription regulation</keyword>
<dbReference type="STRING" id="46680.GCA_000807755_00725"/>
<dbReference type="GO" id="GO:0003700">
    <property type="term" value="F:DNA-binding transcription factor activity"/>
    <property type="evidence" value="ECO:0007669"/>
    <property type="project" value="TreeGrafter"/>
</dbReference>
<dbReference type="InterPro" id="IPR046335">
    <property type="entry name" value="LacI/GalR-like_sensor"/>
</dbReference>
<keyword evidence="2" id="KW-0238">DNA-binding</keyword>
<dbReference type="CDD" id="cd01392">
    <property type="entry name" value="HTH_LacI"/>
    <property type="match status" value="1"/>
</dbReference>
<dbReference type="Pfam" id="PF00356">
    <property type="entry name" value="LacI"/>
    <property type="match status" value="1"/>
</dbReference>
<keyword evidence="3" id="KW-0804">Transcription</keyword>